<name>A0AA39VSX2_ACESA</name>
<sequence length="622" mass="70963">MNLLRDELETNLETMKKLLKKSQKTLKMGLKRLKIKIKRRKKPLKIRFKQVWDHFVGCLEKIRYTRRWRRRLGSGLYRRRELNFGSPPVGIPVSEDDQHIDSSTSVYGFPESSYHSVIGFPLVEDNDPQTKSRSNSPQAHQGLNDHNNTDFENAQADDSFSTIHESHRTSDDKFPFYEFDCEQINNLKESASASDVWDKDWEEFVNQLMYAIFRYENMENMNYEDFLLKPKDKWIRKSTTNVYCNLNGLPDIVKIWAMEALGSLIDLVGANLGHSHPRLRNWRIFKMPHDFFSKFAKYEQAVKDGQHVILEELHPMGNEREQPYLVGVDTDLSDGPQFVPDNSEEDDGCQRLDAEVGNDDNDEGQSRPQQKKRKRSPRKQKITAKTKRQCTSGDTSPVGDDSTVSSQTTRQLMKEMSDRFEDIVKKEILAMKRRIKRRLSSVEKSVAQLVDARRQITPEVHNFSTPQHQYDHRGISNPLGGGDNLHGGRDSTHGGGVGDDTHGQRDGINGGGDSTLGGGVGDGTHGERDGTNGGGDLTHWGGMTFMVREMVPMVGEMVPMESDMAVHSDNFVGCDRIYHKSCNVLSYHFYVPRQICISSFLAFQLAHEKEADKQPLISHLQE</sequence>
<evidence type="ECO:0000313" key="2">
    <source>
        <dbReference type="EMBL" id="KAK0589318.1"/>
    </source>
</evidence>
<feature type="compositionally biased region" description="Basic residues" evidence="1">
    <location>
        <begin position="369"/>
        <end position="388"/>
    </location>
</feature>
<dbReference type="EMBL" id="JAUESC010000381">
    <property type="protein sequence ID" value="KAK0589318.1"/>
    <property type="molecule type" value="Genomic_DNA"/>
</dbReference>
<dbReference type="AlphaFoldDB" id="A0AA39VSX2"/>
<feature type="compositionally biased region" description="Polar residues" evidence="1">
    <location>
        <begin position="129"/>
        <end position="152"/>
    </location>
</feature>
<accession>A0AA39VSX2</accession>
<feature type="compositionally biased region" description="Gly residues" evidence="1">
    <location>
        <begin position="508"/>
        <end position="523"/>
    </location>
</feature>
<gene>
    <name evidence="2" type="ORF">LWI29_012616</name>
</gene>
<keyword evidence="3" id="KW-1185">Reference proteome</keyword>
<proteinExistence type="predicted"/>
<feature type="region of interest" description="Disordered" evidence="1">
    <location>
        <begin position="464"/>
        <end position="538"/>
    </location>
</feature>
<organism evidence="2 3">
    <name type="scientific">Acer saccharum</name>
    <name type="common">Sugar maple</name>
    <dbReference type="NCBI Taxonomy" id="4024"/>
    <lineage>
        <taxon>Eukaryota</taxon>
        <taxon>Viridiplantae</taxon>
        <taxon>Streptophyta</taxon>
        <taxon>Embryophyta</taxon>
        <taxon>Tracheophyta</taxon>
        <taxon>Spermatophyta</taxon>
        <taxon>Magnoliopsida</taxon>
        <taxon>eudicotyledons</taxon>
        <taxon>Gunneridae</taxon>
        <taxon>Pentapetalae</taxon>
        <taxon>rosids</taxon>
        <taxon>malvids</taxon>
        <taxon>Sapindales</taxon>
        <taxon>Sapindaceae</taxon>
        <taxon>Hippocastanoideae</taxon>
        <taxon>Acereae</taxon>
        <taxon>Acer</taxon>
    </lineage>
</organism>
<comment type="caution">
    <text evidence="2">The sequence shown here is derived from an EMBL/GenBank/DDBJ whole genome shotgun (WGS) entry which is preliminary data.</text>
</comment>
<evidence type="ECO:0000256" key="1">
    <source>
        <dbReference type="SAM" id="MobiDB-lite"/>
    </source>
</evidence>
<evidence type="ECO:0000313" key="3">
    <source>
        <dbReference type="Proteomes" id="UP001168877"/>
    </source>
</evidence>
<feature type="region of interest" description="Disordered" evidence="1">
    <location>
        <begin position="125"/>
        <end position="152"/>
    </location>
</feature>
<dbReference type="Proteomes" id="UP001168877">
    <property type="component" value="Unassembled WGS sequence"/>
</dbReference>
<feature type="region of interest" description="Disordered" evidence="1">
    <location>
        <begin position="327"/>
        <end position="408"/>
    </location>
</feature>
<protein>
    <submittedName>
        <fullName evidence="2">Uncharacterized protein</fullName>
    </submittedName>
</protein>
<reference evidence="2" key="1">
    <citation type="journal article" date="2022" name="Plant J.">
        <title>Strategies of tolerance reflected in two North American maple genomes.</title>
        <authorList>
            <person name="McEvoy S.L."/>
            <person name="Sezen U.U."/>
            <person name="Trouern-Trend A."/>
            <person name="McMahon S.M."/>
            <person name="Schaberg P.G."/>
            <person name="Yang J."/>
            <person name="Wegrzyn J.L."/>
            <person name="Swenson N.G."/>
        </authorList>
    </citation>
    <scope>NUCLEOTIDE SEQUENCE</scope>
    <source>
        <strain evidence="2">NS2018</strain>
    </source>
</reference>
<reference evidence="2" key="2">
    <citation type="submission" date="2023-06" db="EMBL/GenBank/DDBJ databases">
        <authorList>
            <person name="Swenson N.G."/>
            <person name="Wegrzyn J.L."/>
            <person name="Mcevoy S.L."/>
        </authorList>
    </citation>
    <scope>NUCLEOTIDE SEQUENCE</scope>
    <source>
        <strain evidence="2">NS2018</strain>
        <tissue evidence="2">Leaf</tissue>
    </source>
</reference>